<evidence type="ECO:0000313" key="4">
    <source>
        <dbReference type="EMBL" id="MDS0301313.1"/>
    </source>
</evidence>
<protein>
    <submittedName>
        <fullName evidence="4">Glycoside hydrolase family 15 protein</fullName>
    </submittedName>
</protein>
<dbReference type="PANTHER" id="PTHR31616:SF0">
    <property type="entry name" value="GLUCAN 1,4-ALPHA-GLUCOSIDASE"/>
    <property type="match status" value="1"/>
</dbReference>
<organism evidence="4 5">
    <name type="scientific">Halogeometricum salsisoli</name>
    <dbReference type="NCBI Taxonomy" id="2950536"/>
    <lineage>
        <taxon>Archaea</taxon>
        <taxon>Methanobacteriati</taxon>
        <taxon>Methanobacteriota</taxon>
        <taxon>Stenosarchaea group</taxon>
        <taxon>Halobacteria</taxon>
        <taxon>Halobacteriales</taxon>
        <taxon>Haloferacaceae</taxon>
        <taxon>Halogeometricum</taxon>
    </lineage>
</organism>
<dbReference type="Pfam" id="PF09137">
    <property type="entry name" value="Glucodextran_N"/>
    <property type="match status" value="1"/>
</dbReference>
<dbReference type="Pfam" id="PF00723">
    <property type="entry name" value="Glyco_hydro_15"/>
    <property type="match status" value="1"/>
</dbReference>
<proteinExistence type="inferred from homology"/>
<comment type="similarity">
    <text evidence="1">Belongs to the glycosyl hydrolase 15 family.</text>
</comment>
<gene>
    <name evidence="4" type="ORF">NDI76_21500</name>
</gene>
<sequence length="668" mass="75376">MSTPDRAGMKALATVNRYDGTHTDWHGALVEETSAFRLDIELFYDLHTLIWDADRGETLDVRNDAVESSVTYESSRVPEIHVENRFEFADGESAVLTQDIITSVNTCGLLLRNRASFSSPGERTLYTLLGLGIKGHDHDHPHAVQDAYHVDEGNEDFLVAHDQNRYLAAAQERSTTDDRRFDGLRIGKKGHRSGTDKSAWNDVYVENDGYIDSNTYNHGDLDAAFGLYAGEVTDVEWVTAIGYCRGEEWPISHAREMLDNGYERERNAFAEAWTEWHDGVTNGPTDDERANELYEKSLTSMKCAQDSLGAMIAGAFKPRDMTYKFVWPRDQVIMIQALAAAEAYDEARDALGWLDDVQITTPERDERGIDRGGTWWQNYYTSGDPHWRALQLDQVGGPIYAHWLLWRETDDRSVLTDHYEMSRRAAEFLLAWDNGEGFPKRHQDPWEETWGYSTEGVAAAIAGLRSMAAMADERDETEFATRCRECAGEWEANFDDYCFARDTPYGDHYVTAASPETAFSPSADERPDAAAFMAYWPWNVVDADGEPLRSTLRLAGERPWNAPDARCIGRYPGDCYTPTGTAEVGGWPLCEAYADVARWQSETDEEAVRDHLFDDALAWTTAAGLLPERVDEHGRPHWNANLQWSQAMFVLLTRSHVDGTPFGFAPDA</sequence>
<accession>A0ABU2GML2</accession>
<dbReference type="GO" id="GO:0016787">
    <property type="term" value="F:hydrolase activity"/>
    <property type="evidence" value="ECO:0007669"/>
    <property type="project" value="UniProtKB-KW"/>
</dbReference>
<dbReference type="Gene3D" id="2.70.98.10">
    <property type="match status" value="1"/>
</dbReference>
<dbReference type="InterPro" id="IPR014718">
    <property type="entry name" value="GH-type_carb-bd"/>
</dbReference>
<keyword evidence="5" id="KW-1185">Reference proteome</keyword>
<dbReference type="InterPro" id="IPR012341">
    <property type="entry name" value="6hp_glycosidase-like_sf"/>
</dbReference>
<dbReference type="EMBL" id="JAMQOP010000006">
    <property type="protein sequence ID" value="MDS0301313.1"/>
    <property type="molecule type" value="Genomic_DNA"/>
</dbReference>
<dbReference type="SUPFAM" id="SSF74650">
    <property type="entry name" value="Galactose mutarotase-like"/>
    <property type="match status" value="1"/>
</dbReference>
<dbReference type="PANTHER" id="PTHR31616">
    <property type="entry name" value="TREHALASE"/>
    <property type="match status" value="1"/>
</dbReference>
<keyword evidence="4" id="KW-0378">Hydrolase</keyword>
<dbReference type="InterPro" id="IPR008928">
    <property type="entry name" value="6-hairpin_glycosidase_sf"/>
</dbReference>
<evidence type="ECO:0000259" key="3">
    <source>
        <dbReference type="Pfam" id="PF09137"/>
    </source>
</evidence>
<evidence type="ECO:0000259" key="2">
    <source>
        <dbReference type="Pfam" id="PF00723"/>
    </source>
</evidence>
<dbReference type="Gene3D" id="1.50.10.10">
    <property type="match status" value="1"/>
</dbReference>
<evidence type="ECO:0000256" key="1">
    <source>
        <dbReference type="ARBA" id="ARBA00006188"/>
    </source>
</evidence>
<reference evidence="4 5" key="1">
    <citation type="submission" date="2022-06" db="EMBL/GenBank/DDBJ databases">
        <title>Halogeometricum sp. a new haloarchaeum isolate from saline soil.</title>
        <authorList>
            <person name="Strakova D."/>
            <person name="Galisteo C."/>
            <person name="Sanchez-Porro C."/>
            <person name="Ventosa A."/>
        </authorList>
    </citation>
    <scope>NUCLEOTIDE SEQUENCE [LARGE SCALE GENOMIC DNA]</scope>
    <source>
        <strain evidence="4 5">S1BR25-6</strain>
    </source>
</reference>
<dbReference type="InterPro" id="IPR015220">
    <property type="entry name" value="Glucodextranase_N"/>
</dbReference>
<comment type="caution">
    <text evidence="4">The sequence shown here is derived from an EMBL/GenBank/DDBJ whole genome shotgun (WGS) entry which is preliminary data.</text>
</comment>
<feature type="domain" description="Glucodextranase N-terminal" evidence="3">
    <location>
        <begin position="30"/>
        <end position="277"/>
    </location>
</feature>
<dbReference type="RefSeq" id="WP_310926196.1">
    <property type="nucleotide sequence ID" value="NZ_JAMQOP010000006.1"/>
</dbReference>
<feature type="domain" description="GH15-like" evidence="2">
    <location>
        <begin position="289"/>
        <end position="494"/>
    </location>
</feature>
<dbReference type="InterPro" id="IPR011013">
    <property type="entry name" value="Gal_mutarotase_sf_dom"/>
</dbReference>
<evidence type="ECO:0000313" key="5">
    <source>
        <dbReference type="Proteomes" id="UP001257060"/>
    </source>
</evidence>
<name>A0ABU2GML2_9EURY</name>
<dbReference type="SUPFAM" id="SSF48208">
    <property type="entry name" value="Six-hairpin glycosidases"/>
    <property type="match status" value="1"/>
</dbReference>
<dbReference type="Proteomes" id="UP001257060">
    <property type="component" value="Unassembled WGS sequence"/>
</dbReference>
<dbReference type="InterPro" id="IPR011613">
    <property type="entry name" value="GH15-like"/>
</dbReference>